<evidence type="ECO:0000313" key="1">
    <source>
        <dbReference type="EMBL" id="KKL27608.1"/>
    </source>
</evidence>
<proteinExistence type="predicted"/>
<reference evidence="1" key="1">
    <citation type="journal article" date="2015" name="Nature">
        <title>Complex archaea that bridge the gap between prokaryotes and eukaryotes.</title>
        <authorList>
            <person name="Spang A."/>
            <person name="Saw J.H."/>
            <person name="Jorgensen S.L."/>
            <person name="Zaremba-Niedzwiedzka K."/>
            <person name="Martijn J."/>
            <person name="Lind A.E."/>
            <person name="van Eijk R."/>
            <person name="Schleper C."/>
            <person name="Guy L."/>
            <person name="Ettema T.J."/>
        </authorList>
    </citation>
    <scope>NUCLEOTIDE SEQUENCE</scope>
</reference>
<dbReference type="AlphaFoldDB" id="A0A0F9EUW0"/>
<sequence>MTRLTAQDHELVKQMDSARVLLERFGLRLRGYDPGVTAGDSSGRSYEFGRHEWEWLKPILERAAPPPTPAGKPREED</sequence>
<gene>
    <name evidence="1" type="ORF">LCGC14_2383460</name>
</gene>
<protein>
    <submittedName>
        <fullName evidence="1">Uncharacterized protein</fullName>
    </submittedName>
</protein>
<name>A0A0F9EUW0_9ZZZZ</name>
<organism evidence="1">
    <name type="scientific">marine sediment metagenome</name>
    <dbReference type="NCBI Taxonomy" id="412755"/>
    <lineage>
        <taxon>unclassified sequences</taxon>
        <taxon>metagenomes</taxon>
        <taxon>ecological metagenomes</taxon>
    </lineage>
</organism>
<comment type="caution">
    <text evidence="1">The sequence shown here is derived from an EMBL/GenBank/DDBJ whole genome shotgun (WGS) entry which is preliminary data.</text>
</comment>
<dbReference type="EMBL" id="LAZR01035399">
    <property type="protein sequence ID" value="KKL27608.1"/>
    <property type="molecule type" value="Genomic_DNA"/>
</dbReference>
<accession>A0A0F9EUW0</accession>